<evidence type="ECO:0000259" key="1">
    <source>
        <dbReference type="SMART" id="SM00849"/>
    </source>
</evidence>
<reference evidence="2 3" key="1">
    <citation type="submission" date="2020-08" db="EMBL/GenBank/DDBJ databases">
        <title>Genomic Encyclopedia of Type Strains, Phase IV (KMG-V): Genome sequencing to study the core and pangenomes of soil and plant-associated prokaryotes.</title>
        <authorList>
            <person name="Whitman W."/>
        </authorList>
    </citation>
    <scope>NUCLEOTIDE SEQUENCE [LARGE SCALE GENOMIC DNA]</scope>
    <source>
        <strain evidence="2 3">SEMIA 4060</strain>
    </source>
</reference>
<dbReference type="EMBL" id="JACHBG010000003">
    <property type="protein sequence ID" value="MBB6484729.1"/>
    <property type="molecule type" value="Genomic_DNA"/>
</dbReference>
<dbReference type="InterPro" id="IPR036866">
    <property type="entry name" value="RibonucZ/Hydroxyglut_hydro"/>
</dbReference>
<accession>A0A7X0IPF6</accession>
<protein>
    <submittedName>
        <fullName evidence="2">Ribonuclease BN (tRNA processing enzyme)</fullName>
    </submittedName>
</protein>
<dbReference type="PANTHER" id="PTHR46018">
    <property type="entry name" value="ZINC PHOSPHODIESTERASE ELAC PROTEIN 1"/>
    <property type="match status" value="1"/>
</dbReference>
<organism evidence="2 3">
    <name type="scientific">Rhizobium lusitanum</name>
    <dbReference type="NCBI Taxonomy" id="293958"/>
    <lineage>
        <taxon>Bacteria</taxon>
        <taxon>Pseudomonadati</taxon>
        <taxon>Pseudomonadota</taxon>
        <taxon>Alphaproteobacteria</taxon>
        <taxon>Hyphomicrobiales</taxon>
        <taxon>Rhizobiaceae</taxon>
        <taxon>Rhizobium/Agrobacterium group</taxon>
        <taxon>Rhizobium</taxon>
    </lineage>
</organism>
<gene>
    <name evidence="2" type="ORF">GGD46_002007</name>
</gene>
<comment type="caution">
    <text evidence="2">The sequence shown here is derived from an EMBL/GenBank/DDBJ whole genome shotgun (WGS) entry which is preliminary data.</text>
</comment>
<dbReference type="Gene3D" id="3.60.15.10">
    <property type="entry name" value="Ribonuclease Z/Hydroxyacylglutathione hydrolase-like"/>
    <property type="match status" value="1"/>
</dbReference>
<evidence type="ECO:0000313" key="3">
    <source>
        <dbReference type="Proteomes" id="UP000565576"/>
    </source>
</evidence>
<dbReference type="GO" id="GO:0042781">
    <property type="term" value="F:3'-tRNA processing endoribonuclease activity"/>
    <property type="evidence" value="ECO:0007669"/>
    <property type="project" value="TreeGrafter"/>
</dbReference>
<dbReference type="Proteomes" id="UP000565576">
    <property type="component" value="Unassembled WGS sequence"/>
</dbReference>
<dbReference type="RefSeq" id="WP_184703560.1">
    <property type="nucleotide sequence ID" value="NZ_JACHBG010000003.1"/>
</dbReference>
<evidence type="ECO:0000313" key="2">
    <source>
        <dbReference type="EMBL" id="MBB6484729.1"/>
    </source>
</evidence>
<dbReference type="PANTHER" id="PTHR46018:SF2">
    <property type="entry name" value="ZINC PHOSPHODIESTERASE ELAC PROTEIN 1"/>
    <property type="match status" value="1"/>
</dbReference>
<dbReference type="InterPro" id="IPR001279">
    <property type="entry name" value="Metallo-B-lactamas"/>
</dbReference>
<dbReference type="AlphaFoldDB" id="A0A7X0IPF6"/>
<name>A0A7X0IPF6_9HYPH</name>
<dbReference type="Pfam" id="PF12706">
    <property type="entry name" value="Lactamase_B_2"/>
    <property type="match status" value="1"/>
</dbReference>
<dbReference type="CDD" id="cd16272">
    <property type="entry name" value="RNaseZ_MBL-fold"/>
    <property type="match status" value="1"/>
</dbReference>
<feature type="domain" description="Metallo-beta-lactamase" evidence="1">
    <location>
        <begin position="33"/>
        <end position="231"/>
    </location>
</feature>
<sequence>MTETSHASVSRNDHTLKLTVAGAGTILPARGLSTSCHALEIADRTVVFDMGPGALARLALAGLDYRDLQTIFISHLHPDHTLDLVTLLQALEATPGWSRTQTLTIAGCRGLKAFITELLAIFRDAVPQTYAVEVIELEVGRHEIAGLTVETCLTGHTSNSLAFRLETENGVFVYSGDAADMDAMIKIARQADMFLCECSFEKGYPTTDHFTSDAVGRIAAAAGVRHLIVTHTYPTTDHDRIRADIGAHYAGLVTIAVDGTVAQC</sequence>
<proteinExistence type="predicted"/>
<dbReference type="SMART" id="SM00849">
    <property type="entry name" value="Lactamase_B"/>
    <property type="match status" value="1"/>
</dbReference>
<dbReference type="SUPFAM" id="SSF56281">
    <property type="entry name" value="Metallo-hydrolase/oxidoreductase"/>
    <property type="match status" value="1"/>
</dbReference>